<gene>
    <name evidence="3" type="ORF">CLV42_1294</name>
</gene>
<keyword evidence="4" id="KW-1185">Reference proteome</keyword>
<dbReference type="GO" id="GO:0005524">
    <property type="term" value="F:ATP binding"/>
    <property type="evidence" value="ECO:0007669"/>
    <property type="project" value="InterPro"/>
</dbReference>
<dbReference type="CDD" id="cd17926">
    <property type="entry name" value="DEXHc_RE"/>
    <property type="match status" value="1"/>
</dbReference>
<dbReference type="Pfam" id="PF04851">
    <property type="entry name" value="ResIII"/>
    <property type="match status" value="1"/>
</dbReference>
<sequence>MISDDKIALFRSLFKGREDVFALYWEKSGKSGYMPAVHFDPYRFKVHQMKGGTMSDFPEKTYQNLTNEQIKQHILGTQLIGVYPLLTDNSSWFIVADFDEENWSDDSRKFLSYCREKNITAYLERSRSGNGAHVWIFFEQPYPAIKSRKVLLSLLTEACIISTFDKNSSFDRLFPNQDKLAGKGFGNLIALPFYKPAMDRGNSCFIDPQTMNSYHDQWQFLTTVQRVQTTILDLLYEQTGTGTLAVNATTNQALTIILNNVITIGRSRLPIILINYLREELNFANTEFFIRQKSGKSTFGSKRYFRFIEESGDHIIIPRGFARRLLDFCKDNNIPYRLEDQRKRMPAQPFCFEAKLRDYQQIGVSATENKHIGVIVAPPGSGKTLIGLKIIATKQQPALIVVHRKQLMDQWAERITTFLGIPAHEIGKIGQGKYKPGKVVTIATIQSLARVITDKSNKELTNSFGTILIDECHHIPAETYRNTIQQFNSFYQYGLTATPFRKYDDGKIIFIHLGEVITKIDNQQVTNSPQATIIIRETSLDVPFNQKTDRFETLSKILVHDSTRNNLILEDVIKELSSGKRVVVLTERKEHIDSLYQYLKQSYEAVTLSGDDSIASRDAKWKLLKSGNYQVLITTGQFFGEGTDLDNATCLFLVYPFSFEGKLIQYIGRVQRSEIAPVIYDYRDVRIDYLNKLFLKRNTYYRKLIRQRSLFDDPVEEIAPVIVSDTIKIEKEISIPLENLEFKYGTIGFSYIYKEPNEKLEFEIAHEEVRPEFEVLKPYFVKALKTKNISISIYAELEKGVLVSQTAESEDIKRINKEIIEGVRFKFMTKAILNKSSLPEQNLLDINQLQAGQTIYETSEELITDILKQPRFKHHQQLRYLAERHAGHILKIRFVLQPFSFVFLIEGEEMYHVILETLDTEEASYLWYFEKQRPLLPSYLKELDKQLDIIRQQGRQIFLTDPPANFSRIVHDYNNEQKGVITWKYMLEERLI</sequence>
<dbReference type="PROSITE" id="PS51194">
    <property type="entry name" value="HELICASE_CTER"/>
    <property type="match status" value="1"/>
</dbReference>
<proteinExistence type="predicted"/>
<dbReference type="InterPro" id="IPR027417">
    <property type="entry name" value="P-loop_NTPase"/>
</dbReference>
<dbReference type="SUPFAM" id="SSF52540">
    <property type="entry name" value="P-loop containing nucleoside triphosphate hydrolases"/>
    <property type="match status" value="2"/>
</dbReference>
<dbReference type="Proteomes" id="UP000240978">
    <property type="component" value="Unassembled WGS sequence"/>
</dbReference>
<dbReference type="GO" id="GO:0005829">
    <property type="term" value="C:cytosol"/>
    <property type="evidence" value="ECO:0007669"/>
    <property type="project" value="TreeGrafter"/>
</dbReference>
<dbReference type="Gene3D" id="3.40.50.300">
    <property type="entry name" value="P-loop containing nucleotide triphosphate hydrolases"/>
    <property type="match status" value="2"/>
</dbReference>
<evidence type="ECO:0000313" key="3">
    <source>
        <dbReference type="EMBL" id="PSL19206.1"/>
    </source>
</evidence>
<dbReference type="GO" id="GO:0003677">
    <property type="term" value="F:DNA binding"/>
    <property type="evidence" value="ECO:0007669"/>
    <property type="project" value="InterPro"/>
</dbReference>
<name>A0A2P8FBV6_9BACT</name>
<dbReference type="GO" id="GO:0016787">
    <property type="term" value="F:hydrolase activity"/>
    <property type="evidence" value="ECO:0007669"/>
    <property type="project" value="InterPro"/>
</dbReference>
<evidence type="ECO:0000259" key="2">
    <source>
        <dbReference type="PROSITE" id="PS51194"/>
    </source>
</evidence>
<dbReference type="PANTHER" id="PTHR47396:SF1">
    <property type="entry name" value="ATP-DEPENDENT HELICASE IRC3-RELATED"/>
    <property type="match status" value="1"/>
</dbReference>
<dbReference type="InterPro" id="IPR006935">
    <property type="entry name" value="Helicase/UvrB_N"/>
</dbReference>
<organism evidence="3 4">
    <name type="scientific">Chitinophaga ginsengisoli</name>
    <dbReference type="NCBI Taxonomy" id="363837"/>
    <lineage>
        <taxon>Bacteria</taxon>
        <taxon>Pseudomonadati</taxon>
        <taxon>Bacteroidota</taxon>
        <taxon>Chitinophagia</taxon>
        <taxon>Chitinophagales</taxon>
        <taxon>Chitinophagaceae</taxon>
        <taxon>Chitinophaga</taxon>
    </lineage>
</organism>
<dbReference type="InterPro" id="IPR014001">
    <property type="entry name" value="Helicase_ATP-bd"/>
</dbReference>
<dbReference type="PROSITE" id="PS51192">
    <property type="entry name" value="HELICASE_ATP_BIND_1"/>
    <property type="match status" value="1"/>
</dbReference>
<comment type="caution">
    <text evidence="3">The sequence shown here is derived from an EMBL/GenBank/DDBJ whole genome shotgun (WGS) entry which is preliminary data.</text>
</comment>
<evidence type="ECO:0000313" key="4">
    <source>
        <dbReference type="Proteomes" id="UP000240978"/>
    </source>
</evidence>
<dbReference type="SMART" id="SM00487">
    <property type="entry name" value="DEXDc"/>
    <property type="match status" value="1"/>
</dbReference>
<dbReference type="InterPro" id="IPR050742">
    <property type="entry name" value="Helicase_Restrict-Modif_Enz"/>
</dbReference>
<dbReference type="PANTHER" id="PTHR47396">
    <property type="entry name" value="TYPE I RESTRICTION ENZYME ECOKI R PROTEIN"/>
    <property type="match status" value="1"/>
</dbReference>
<dbReference type="RefSeq" id="WP_211303575.1">
    <property type="nucleotide sequence ID" value="NZ_PYGK01000029.1"/>
</dbReference>
<feature type="domain" description="Helicase ATP-binding" evidence="1">
    <location>
        <begin position="364"/>
        <end position="517"/>
    </location>
</feature>
<evidence type="ECO:0008006" key="5">
    <source>
        <dbReference type="Google" id="ProtNLM"/>
    </source>
</evidence>
<dbReference type="EMBL" id="PYGK01000029">
    <property type="protein sequence ID" value="PSL19206.1"/>
    <property type="molecule type" value="Genomic_DNA"/>
</dbReference>
<dbReference type="InterPro" id="IPR001650">
    <property type="entry name" value="Helicase_C-like"/>
</dbReference>
<evidence type="ECO:0000259" key="1">
    <source>
        <dbReference type="PROSITE" id="PS51192"/>
    </source>
</evidence>
<feature type="domain" description="Helicase C-terminal" evidence="2">
    <location>
        <begin position="568"/>
        <end position="719"/>
    </location>
</feature>
<accession>A0A2P8FBV6</accession>
<dbReference type="Pfam" id="PF00271">
    <property type="entry name" value="Helicase_C"/>
    <property type="match status" value="1"/>
</dbReference>
<protein>
    <recommendedName>
        <fullName evidence="5">Superfamily II DNA or RNA helicase</fullName>
    </recommendedName>
</protein>
<dbReference type="AlphaFoldDB" id="A0A2P8FBV6"/>
<dbReference type="Pfam" id="PF22548">
    <property type="entry name" value="AEP-TOTE"/>
    <property type="match status" value="1"/>
</dbReference>
<dbReference type="InterPro" id="IPR054347">
    <property type="entry name" value="TOTE_primase"/>
</dbReference>
<dbReference type="CDD" id="cd18785">
    <property type="entry name" value="SF2_C"/>
    <property type="match status" value="1"/>
</dbReference>
<reference evidence="3 4" key="1">
    <citation type="submission" date="2018-03" db="EMBL/GenBank/DDBJ databases">
        <title>Genomic Encyclopedia of Archaeal and Bacterial Type Strains, Phase II (KMG-II): from individual species to whole genera.</title>
        <authorList>
            <person name="Goeker M."/>
        </authorList>
    </citation>
    <scope>NUCLEOTIDE SEQUENCE [LARGE SCALE GENOMIC DNA]</scope>
    <source>
        <strain evidence="3 4">DSM 18107</strain>
    </source>
</reference>